<sequence>MGQFLSYNYRNINSYWSPQYNSVIGWGYNYSIPIRKKKYKKKMIKKEIKDLWYGGHAGGGWALALI</sequence>
<dbReference type="HOGENOM" id="CLU_2832470_0_0_1"/>
<dbReference type="EMBL" id="KI289049">
    <property type="protein sequence ID" value="ESA08559.1"/>
    <property type="molecule type" value="Genomic_DNA"/>
</dbReference>
<reference evidence="1" key="1">
    <citation type="submission" date="2013-07" db="EMBL/GenBank/DDBJ databases">
        <title>The genome of an arbuscular mycorrhizal fungus provides insights into the evolution of the oldest plant symbiosis.</title>
        <authorList>
            <consortium name="DOE Joint Genome Institute"/>
            <person name="Tisserant E."/>
            <person name="Malbreil M."/>
            <person name="Kuo A."/>
            <person name="Kohler A."/>
            <person name="Symeonidi A."/>
            <person name="Balestrini R."/>
            <person name="Charron P."/>
            <person name="Duensing N."/>
            <person name="Frei-dit-Frey N."/>
            <person name="Gianinazzi-Pearson V."/>
            <person name="Gilbert B."/>
            <person name="Handa Y."/>
            <person name="Hijri M."/>
            <person name="Kaul R."/>
            <person name="Kawaguchi M."/>
            <person name="Krajinski F."/>
            <person name="Lammers P."/>
            <person name="Lapierre D."/>
            <person name="Masclaux F.G."/>
            <person name="Murat C."/>
            <person name="Morin E."/>
            <person name="Ndikumana S."/>
            <person name="Pagni M."/>
            <person name="Petitpierre D."/>
            <person name="Requena N."/>
            <person name="Rosikiewicz P."/>
            <person name="Riley R."/>
            <person name="Saito K."/>
            <person name="San Clemente H."/>
            <person name="Shapiro H."/>
            <person name="van Tuinen D."/>
            <person name="Becard G."/>
            <person name="Bonfante P."/>
            <person name="Paszkowski U."/>
            <person name="Shachar-Hill Y."/>
            <person name="Young J.P."/>
            <person name="Sanders I.R."/>
            <person name="Henrissat B."/>
            <person name="Rensing S.A."/>
            <person name="Grigoriev I.V."/>
            <person name="Corradi N."/>
            <person name="Roux C."/>
            <person name="Martin F."/>
        </authorList>
    </citation>
    <scope>NUCLEOTIDE SEQUENCE</scope>
    <source>
        <strain evidence="1">DAOM 197198</strain>
    </source>
</reference>
<name>U9TK73_RHIID</name>
<protein>
    <submittedName>
        <fullName evidence="1">Uncharacterized protein</fullName>
    </submittedName>
</protein>
<dbReference type="AlphaFoldDB" id="U9TK73"/>
<proteinExistence type="predicted"/>
<evidence type="ECO:0000313" key="1">
    <source>
        <dbReference type="EMBL" id="ESA08559.1"/>
    </source>
</evidence>
<organism evidence="1">
    <name type="scientific">Rhizophagus irregularis (strain DAOM 181602 / DAOM 197198 / MUCL 43194)</name>
    <name type="common">Arbuscular mycorrhizal fungus</name>
    <name type="synonym">Glomus intraradices</name>
    <dbReference type="NCBI Taxonomy" id="747089"/>
    <lineage>
        <taxon>Eukaryota</taxon>
        <taxon>Fungi</taxon>
        <taxon>Fungi incertae sedis</taxon>
        <taxon>Mucoromycota</taxon>
        <taxon>Glomeromycotina</taxon>
        <taxon>Glomeromycetes</taxon>
        <taxon>Glomerales</taxon>
        <taxon>Glomeraceae</taxon>
        <taxon>Rhizophagus</taxon>
    </lineage>
</organism>
<gene>
    <name evidence="1" type="ORF">GLOINDRAFT_31558</name>
</gene>
<accession>U9TK73</accession>